<proteinExistence type="predicted"/>
<dbReference type="Gene3D" id="1.10.1660.10">
    <property type="match status" value="1"/>
</dbReference>
<keyword evidence="2" id="KW-1185">Reference proteome</keyword>
<evidence type="ECO:0000313" key="1">
    <source>
        <dbReference type="EMBL" id="SEH71415.1"/>
    </source>
</evidence>
<organism evidence="1 2">
    <name type="scientific">Paracoccus alkenifer</name>
    <dbReference type="NCBI Taxonomy" id="65735"/>
    <lineage>
        <taxon>Bacteria</taxon>
        <taxon>Pseudomonadati</taxon>
        <taxon>Pseudomonadota</taxon>
        <taxon>Alphaproteobacteria</taxon>
        <taxon>Rhodobacterales</taxon>
        <taxon>Paracoccaceae</taxon>
        <taxon>Paracoccus</taxon>
    </lineage>
</organism>
<dbReference type="RefSeq" id="WP_090845695.1">
    <property type="nucleotide sequence ID" value="NZ_FNXG01000001.1"/>
</dbReference>
<reference evidence="2" key="1">
    <citation type="submission" date="2016-10" db="EMBL/GenBank/DDBJ databases">
        <authorList>
            <person name="Varghese N."/>
            <person name="Submissions S."/>
        </authorList>
    </citation>
    <scope>NUCLEOTIDE SEQUENCE [LARGE SCALE GENOMIC DNA]</scope>
    <source>
        <strain evidence="2">DSM 11593</strain>
    </source>
</reference>
<dbReference type="STRING" id="65735.SAMN04488075_0937"/>
<gene>
    <name evidence="1" type="ORF">SAMN04488075_0937</name>
</gene>
<sequence>MTSHSMSREEILALVPGLSDASLDALTDAGIVQPVLKGDAPRFRDIDAARLQLAVDLEDAFQLDSNALALVLSLIDQLHGLKGEMRAVLGALAAEPPETRARLRGIIRETRILRVRRR</sequence>
<accession>A0A1H6K7K6</accession>
<dbReference type="OrthoDB" id="9800876at2"/>
<dbReference type="AlphaFoldDB" id="A0A1H6K7K6"/>
<dbReference type="Proteomes" id="UP000199125">
    <property type="component" value="Unassembled WGS sequence"/>
</dbReference>
<evidence type="ECO:0000313" key="2">
    <source>
        <dbReference type="Proteomes" id="UP000199125"/>
    </source>
</evidence>
<protein>
    <submittedName>
        <fullName evidence="1">Chaperone modulatory protein CbpM</fullName>
    </submittedName>
</protein>
<name>A0A1H6K7K6_9RHOB</name>
<dbReference type="EMBL" id="FNXG01000001">
    <property type="protein sequence ID" value="SEH71415.1"/>
    <property type="molecule type" value="Genomic_DNA"/>
</dbReference>